<keyword evidence="2" id="KW-0808">Transferase</keyword>
<gene>
    <name evidence="2" type="ORF">MRX98_02450</name>
</gene>
<keyword evidence="3" id="KW-1185">Reference proteome</keyword>
<protein>
    <submittedName>
        <fullName evidence="2">Class I SAM-dependent methyltransferase</fullName>
    </submittedName>
</protein>
<dbReference type="GO" id="GO:0008168">
    <property type="term" value="F:methyltransferase activity"/>
    <property type="evidence" value="ECO:0007669"/>
    <property type="project" value="UniProtKB-KW"/>
</dbReference>
<dbReference type="SUPFAM" id="SSF53335">
    <property type="entry name" value="S-adenosyl-L-methionine-dependent methyltransferases"/>
    <property type="match status" value="1"/>
</dbReference>
<keyword evidence="2" id="KW-0489">Methyltransferase</keyword>
<comment type="caution">
    <text evidence="2">The sequence shown here is derived from an EMBL/GenBank/DDBJ whole genome shotgun (WGS) entry which is preliminary data.</text>
</comment>
<reference evidence="2" key="1">
    <citation type="submission" date="2022-04" db="EMBL/GenBank/DDBJ databases">
        <title>Desulfatitalea alkaliphila sp. nov., a novel anaerobic sulfate-reducing bacterium isolated from terrestrial mud volcano, Taman Peninsula, Russia.</title>
        <authorList>
            <person name="Khomyakova M.A."/>
            <person name="Merkel A.Y."/>
            <person name="Slobodkin A.I."/>
        </authorList>
    </citation>
    <scope>NUCLEOTIDE SEQUENCE</scope>
    <source>
        <strain evidence="2">M08but</strain>
    </source>
</reference>
<dbReference type="EMBL" id="JALJRB010000002">
    <property type="protein sequence ID" value="MCJ8499421.1"/>
    <property type="molecule type" value="Genomic_DNA"/>
</dbReference>
<dbReference type="Proteomes" id="UP001165427">
    <property type="component" value="Unassembled WGS sequence"/>
</dbReference>
<dbReference type="InterPro" id="IPR041698">
    <property type="entry name" value="Methyltransf_25"/>
</dbReference>
<dbReference type="PANTHER" id="PTHR43591:SF24">
    <property type="entry name" value="2-METHOXY-6-POLYPRENYL-1,4-BENZOQUINOL METHYLASE, MITOCHONDRIAL"/>
    <property type="match status" value="1"/>
</dbReference>
<dbReference type="GO" id="GO:0032259">
    <property type="term" value="P:methylation"/>
    <property type="evidence" value="ECO:0007669"/>
    <property type="project" value="UniProtKB-KW"/>
</dbReference>
<organism evidence="2 3">
    <name type="scientific">Desulfatitalea alkaliphila</name>
    <dbReference type="NCBI Taxonomy" id="2929485"/>
    <lineage>
        <taxon>Bacteria</taxon>
        <taxon>Pseudomonadati</taxon>
        <taxon>Thermodesulfobacteriota</taxon>
        <taxon>Desulfobacteria</taxon>
        <taxon>Desulfobacterales</taxon>
        <taxon>Desulfosarcinaceae</taxon>
        <taxon>Desulfatitalea</taxon>
    </lineage>
</organism>
<dbReference type="AlphaFoldDB" id="A0AA41R289"/>
<dbReference type="RefSeq" id="WP_246902725.1">
    <property type="nucleotide sequence ID" value="NZ_JALJRB010000002.1"/>
</dbReference>
<accession>A0AA41R289</accession>
<evidence type="ECO:0000313" key="2">
    <source>
        <dbReference type="EMBL" id="MCJ8499421.1"/>
    </source>
</evidence>
<proteinExistence type="predicted"/>
<sequence>MALSQAVPFYQSDALRTVAGPALRPGGLALTDRAVSFCKMAPGARVLDVGCGPGATVDHLRRHYRLAAMGLDCTPAMLDEARRRCGAACLIRGRAGALPFDNGALAALFAECVLSLLPVAPAVLAEWHRALAPGGWLVVSDLYRRNGIGPPPGGALQGCVAGALNGPAVQARIVEAGFRVYLFEDHSPLLRQLAAELVWHCGSLAALRQAGCGGPGGFRPGYFLLVARKGRW</sequence>
<dbReference type="Gene3D" id="3.40.50.150">
    <property type="entry name" value="Vaccinia Virus protein VP39"/>
    <property type="match status" value="1"/>
</dbReference>
<dbReference type="PANTHER" id="PTHR43591">
    <property type="entry name" value="METHYLTRANSFERASE"/>
    <property type="match status" value="1"/>
</dbReference>
<dbReference type="Pfam" id="PF13649">
    <property type="entry name" value="Methyltransf_25"/>
    <property type="match status" value="1"/>
</dbReference>
<evidence type="ECO:0000313" key="3">
    <source>
        <dbReference type="Proteomes" id="UP001165427"/>
    </source>
</evidence>
<dbReference type="CDD" id="cd02440">
    <property type="entry name" value="AdoMet_MTases"/>
    <property type="match status" value="1"/>
</dbReference>
<dbReference type="NCBIfam" id="NF045667">
    <property type="entry name" value="MTase_DVU1556"/>
    <property type="match status" value="1"/>
</dbReference>
<feature type="domain" description="Methyltransferase" evidence="1">
    <location>
        <begin position="46"/>
        <end position="135"/>
    </location>
</feature>
<name>A0AA41R289_9BACT</name>
<dbReference type="InterPro" id="IPR029063">
    <property type="entry name" value="SAM-dependent_MTases_sf"/>
</dbReference>
<evidence type="ECO:0000259" key="1">
    <source>
        <dbReference type="Pfam" id="PF13649"/>
    </source>
</evidence>